<dbReference type="EMBL" id="BBMT01000007">
    <property type="protein sequence ID" value="GAL35624.1"/>
    <property type="molecule type" value="Genomic_DNA"/>
</dbReference>
<evidence type="ECO:0000313" key="2">
    <source>
        <dbReference type="EMBL" id="GAL35624.1"/>
    </source>
</evidence>
<keyword evidence="1" id="KW-0732">Signal</keyword>
<proteinExistence type="predicted"/>
<gene>
    <name evidence="2" type="ORF">JCM19240_471</name>
</gene>
<organism evidence="2 3">
    <name type="scientific">Vibrio maritimus</name>
    <dbReference type="NCBI Taxonomy" id="990268"/>
    <lineage>
        <taxon>Bacteria</taxon>
        <taxon>Pseudomonadati</taxon>
        <taxon>Pseudomonadota</taxon>
        <taxon>Gammaproteobacteria</taxon>
        <taxon>Vibrionales</taxon>
        <taxon>Vibrionaceae</taxon>
        <taxon>Vibrio</taxon>
    </lineage>
</organism>
<name>A0A090TA71_9VIBR</name>
<accession>A0A090TA71</accession>
<reference evidence="2 3" key="1">
    <citation type="submission" date="2014-09" db="EMBL/GenBank/DDBJ databases">
        <title>Vibrio maritimus JCM 19240. (C210) whole genome shotgun sequence.</title>
        <authorList>
            <person name="Sawabe T."/>
            <person name="Meirelles P."/>
            <person name="Nakanishi M."/>
            <person name="Sayaka M."/>
            <person name="Hattori M."/>
            <person name="Ohkuma M."/>
        </authorList>
    </citation>
    <scope>NUCLEOTIDE SEQUENCE [LARGE SCALE GENOMIC DNA]</scope>
    <source>
        <strain evidence="2 3">JCM 19240</strain>
    </source>
</reference>
<dbReference type="InterPro" id="IPR038404">
    <property type="entry name" value="TRAP_DctP_sf"/>
</dbReference>
<dbReference type="Proteomes" id="UP000029224">
    <property type="component" value="Unassembled WGS sequence"/>
</dbReference>
<protein>
    <submittedName>
        <fullName evidence="2">TRAP-type C4-dicarboxylate transport system periplasmic component</fullName>
    </submittedName>
</protein>
<dbReference type="Gene3D" id="3.40.190.170">
    <property type="entry name" value="Bacterial extracellular solute-binding protein, family 7"/>
    <property type="match status" value="1"/>
</dbReference>
<keyword evidence="3" id="KW-1185">Reference proteome</keyword>
<sequence>MIEGVQSGMLQMAVSPSSFYSSWDPSFDVVELPFIYPSKQAARHSAQCCG</sequence>
<evidence type="ECO:0000313" key="3">
    <source>
        <dbReference type="Proteomes" id="UP000029224"/>
    </source>
</evidence>
<dbReference type="GO" id="GO:0055085">
    <property type="term" value="P:transmembrane transport"/>
    <property type="evidence" value="ECO:0007669"/>
    <property type="project" value="InterPro"/>
</dbReference>
<reference evidence="2 3" key="2">
    <citation type="submission" date="2014-09" db="EMBL/GenBank/DDBJ databases">
        <authorList>
            <consortium name="NBRP consortium"/>
            <person name="Sawabe T."/>
            <person name="Meirelles P."/>
            <person name="Nakanishi M."/>
            <person name="Sayaka M."/>
            <person name="Hattori M."/>
            <person name="Ohkuma M."/>
        </authorList>
    </citation>
    <scope>NUCLEOTIDE SEQUENCE [LARGE SCALE GENOMIC DNA]</scope>
    <source>
        <strain evidence="2 3">JCM 19240</strain>
    </source>
</reference>
<dbReference type="InterPro" id="IPR018389">
    <property type="entry name" value="DctP_fam"/>
</dbReference>
<evidence type="ECO:0000256" key="1">
    <source>
        <dbReference type="ARBA" id="ARBA00022729"/>
    </source>
</evidence>
<dbReference type="AlphaFoldDB" id="A0A090TA71"/>
<dbReference type="Pfam" id="PF03480">
    <property type="entry name" value="DctP"/>
    <property type="match status" value="1"/>
</dbReference>
<comment type="caution">
    <text evidence="2">The sequence shown here is derived from an EMBL/GenBank/DDBJ whole genome shotgun (WGS) entry which is preliminary data.</text>
</comment>